<reference evidence="1" key="1">
    <citation type="submission" date="2013-12" db="EMBL/GenBank/DDBJ databases">
        <title>A Varibaculum cambriense genome reconstructed from a premature infant gut community with otherwise low bacterial novelty that shifts toward anaerobic metabolism during the third week of life.</title>
        <authorList>
            <person name="Brown C.T."/>
            <person name="Sharon I."/>
            <person name="Thomas B.C."/>
            <person name="Castelle C.J."/>
            <person name="Morowitz M.J."/>
            <person name="Banfield J.F."/>
        </authorList>
    </citation>
    <scope>NUCLEOTIDE SEQUENCE</scope>
</reference>
<feature type="non-terminal residue" evidence="1">
    <location>
        <position position="1"/>
    </location>
</feature>
<comment type="caution">
    <text evidence="1">The sequence shown here is derived from an EMBL/GenBank/DDBJ whole genome shotgun (WGS) entry which is preliminary data.</text>
</comment>
<organism evidence="1">
    <name type="scientific">human gut metagenome</name>
    <dbReference type="NCBI Taxonomy" id="408170"/>
    <lineage>
        <taxon>unclassified sequences</taxon>
        <taxon>metagenomes</taxon>
        <taxon>organismal metagenomes</taxon>
    </lineage>
</organism>
<dbReference type="EMBL" id="AZMM01007757">
    <property type="protein sequence ID" value="ETJ38099.1"/>
    <property type="molecule type" value="Genomic_DNA"/>
</dbReference>
<dbReference type="AlphaFoldDB" id="W1YAB9"/>
<sequence length="25" mass="3016">SRLEKIIKDRFKEYTIVVIVDSEFS</sequence>
<accession>W1YAB9</accession>
<gene>
    <name evidence="1" type="ORF">Q604_UNBC07757G0003</name>
</gene>
<name>W1YAB9_9ZZZZ</name>
<protein>
    <submittedName>
        <fullName evidence="1">Uncharacterized protein</fullName>
    </submittedName>
</protein>
<evidence type="ECO:0000313" key="1">
    <source>
        <dbReference type="EMBL" id="ETJ38099.1"/>
    </source>
</evidence>
<proteinExistence type="predicted"/>